<evidence type="ECO:0000256" key="1">
    <source>
        <dbReference type="SAM" id="Phobius"/>
    </source>
</evidence>
<name>A0AA88W177_9ASTE</name>
<protein>
    <submittedName>
        <fullName evidence="2">Uncharacterized protein</fullName>
    </submittedName>
</protein>
<keyword evidence="1" id="KW-1133">Transmembrane helix</keyword>
<accession>A0AA88W177</accession>
<keyword evidence="3" id="KW-1185">Reference proteome</keyword>
<gene>
    <name evidence="2" type="ORF">RJ639_006683</name>
</gene>
<proteinExistence type="predicted"/>
<dbReference type="EMBL" id="JAVXUP010001004">
    <property type="protein sequence ID" value="KAK3017389.1"/>
    <property type="molecule type" value="Genomic_DNA"/>
</dbReference>
<sequence length="84" mass="9796">MEKFSRALTPRPIPVVISFLMLPPLYGAVFRFDYWKEQLTNRGWKLNKVEKTETSSKLLDLIAILTYTRISVLLMKKRGLTPKP</sequence>
<dbReference type="Proteomes" id="UP001188597">
    <property type="component" value="Unassembled WGS sequence"/>
</dbReference>
<feature type="transmembrane region" description="Helical" evidence="1">
    <location>
        <begin position="12"/>
        <end position="32"/>
    </location>
</feature>
<dbReference type="AlphaFoldDB" id="A0AA88W177"/>
<keyword evidence="1" id="KW-0472">Membrane</keyword>
<evidence type="ECO:0000313" key="2">
    <source>
        <dbReference type="EMBL" id="KAK3017389.1"/>
    </source>
</evidence>
<keyword evidence="1" id="KW-0812">Transmembrane</keyword>
<organism evidence="2 3">
    <name type="scientific">Escallonia herrerae</name>
    <dbReference type="NCBI Taxonomy" id="1293975"/>
    <lineage>
        <taxon>Eukaryota</taxon>
        <taxon>Viridiplantae</taxon>
        <taxon>Streptophyta</taxon>
        <taxon>Embryophyta</taxon>
        <taxon>Tracheophyta</taxon>
        <taxon>Spermatophyta</taxon>
        <taxon>Magnoliopsida</taxon>
        <taxon>eudicotyledons</taxon>
        <taxon>Gunneridae</taxon>
        <taxon>Pentapetalae</taxon>
        <taxon>asterids</taxon>
        <taxon>campanulids</taxon>
        <taxon>Escalloniales</taxon>
        <taxon>Escalloniaceae</taxon>
        <taxon>Escallonia</taxon>
    </lineage>
</organism>
<evidence type="ECO:0000313" key="3">
    <source>
        <dbReference type="Proteomes" id="UP001188597"/>
    </source>
</evidence>
<comment type="caution">
    <text evidence="2">The sequence shown here is derived from an EMBL/GenBank/DDBJ whole genome shotgun (WGS) entry which is preliminary data.</text>
</comment>
<reference evidence="2" key="1">
    <citation type="submission" date="2022-12" db="EMBL/GenBank/DDBJ databases">
        <title>Draft genome assemblies for two species of Escallonia (Escalloniales).</title>
        <authorList>
            <person name="Chanderbali A."/>
            <person name="Dervinis C."/>
            <person name="Anghel I."/>
            <person name="Soltis D."/>
            <person name="Soltis P."/>
            <person name="Zapata F."/>
        </authorList>
    </citation>
    <scope>NUCLEOTIDE SEQUENCE</scope>
    <source>
        <strain evidence="2">UCBG64.0493</strain>
        <tissue evidence="2">Leaf</tissue>
    </source>
</reference>